<dbReference type="AlphaFoldDB" id="A0AA85K5W4"/>
<evidence type="ECO:0000313" key="4">
    <source>
        <dbReference type="WBParaSite" id="TREG1_72430.1"/>
    </source>
</evidence>
<dbReference type="PANTHER" id="PTHR23324:SF83">
    <property type="entry name" value="SEC14-LIKE PROTEIN 2"/>
    <property type="match status" value="1"/>
</dbReference>
<evidence type="ECO:0008006" key="5">
    <source>
        <dbReference type="Google" id="ProtNLM"/>
    </source>
</evidence>
<dbReference type="WBParaSite" id="TREG1_72430.1">
    <property type="protein sequence ID" value="TREG1_72430.1"/>
    <property type="gene ID" value="TREG1_72430"/>
</dbReference>
<evidence type="ECO:0000313" key="3">
    <source>
        <dbReference type="Proteomes" id="UP000050795"/>
    </source>
</evidence>
<evidence type="ECO:0000259" key="2">
    <source>
        <dbReference type="PROSITE" id="PS50866"/>
    </source>
</evidence>
<dbReference type="InterPro" id="IPR011074">
    <property type="entry name" value="CRAL/TRIO_N_dom"/>
</dbReference>
<dbReference type="PROSITE" id="PS50191">
    <property type="entry name" value="CRAL_TRIO"/>
    <property type="match status" value="1"/>
</dbReference>
<dbReference type="SUPFAM" id="SSF101576">
    <property type="entry name" value="Supernatant protein factor (SPF), C-terminal domain"/>
    <property type="match status" value="1"/>
</dbReference>
<feature type="domain" description="GOLD" evidence="2">
    <location>
        <begin position="289"/>
        <end position="419"/>
    </location>
</feature>
<dbReference type="Gene3D" id="2.60.120.680">
    <property type="entry name" value="GOLD domain"/>
    <property type="match status" value="1"/>
</dbReference>
<reference evidence="4" key="2">
    <citation type="submission" date="2023-11" db="UniProtKB">
        <authorList>
            <consortium name="WormBaseParasite"/>
        </authorList>
    </citation>
    <scope>IDENTIFICATION</scope>
</reference>
<dbReference type="SMART" id="SM00516">
    <property type="entry name" value="SEC14"/>
    <property type="match status" value="1"/>
</dbReference>
<evidence type="ECO:0000259" key="1">
    <source>
        <dbReference type="PROSITE" id="PS50191"/>
    </source>
</evidence>
<dbReference type="CDD" id="cd00170">
    <property type="entry name" value="SEC14"/>
    <property type="match status" value="1"/>
</dbReference>
<dbReference type="InterPro" id="IPR001251">
    <property type="entry name" value="CRAL-TRIO_dom"/>
</dbReference>
<keyword evidence="3" id="KW-1185">Reference proteome</keyword>
<dbReference type="InterPro" id="IPR051064">
    <property type="entry name" value="SEC14/CRAL-TRIO_domain"/>
</dbReference>
<dbReference type="SUPFAM" id="SSF46938">
    <property type="entry name" value="CRAL/TRIO N-terminal domain"/>
    <property type="match status" value="1"/>
</dbReference>
<dbReference type="GO" id="GO:0005737">
    <property type="term" value="C:cytoplasm"/>
    <property type="evidence" value="ECO:0007669"/>
    <property type="project" value="TreeGrafter"/>
</dbReference>
<sequence length="523" mass="59525">MWSPEYDVGLEESFTEHELSVLQQFYERMLKCPLEECKSKRYLVRWLRARNWDIDEAETMLCDHVKWRSVNQVDTICDTYKVPEMIQKYFPGGFCGEDKDGYPLYCAPVGRFDPSGFMKATTQTEFIQSRIYFLEYIINKILYEKSKQYNKCIDQLTLILDMKGLSLRHMHPSWIPVFSEMMTVLEANYPEVLRICYVINAPPIFGTIFNFFKPLLSKTTQEKIHVLKSDFRTALLQVFDPTGLPACYGGKITDPNGDPQCPSKICWGGSVPSSYFRKKLSDDKLSATKQCETSEEVKRVTSCGRVMHMIEVGAASRKDIYIGPVSIHDQINWWVSCEANDIAVGIFMKKSSNSSKEVTSDSTSSGDQLVEIVPVKRISSNDSIVQGILKVQTPGIYILSLDNTYSWTKSKRLWYDFSVTINNGAIVDKNNNNSIPSVPSFEDVETAIAATGEEGDEEDTCNATAHRQASDALMMNDITVLPIPKENYYACRMETGGSMDLNVSILFRFLVQIFILPRIKRFS</sequence>
<dbReference type="SMART" id="SM01100">
    <property type="entry name" value="CRAL_TRIO_N"/>
    <property type="match status" value="1"/>
</dbReference>
<dbReference type="Pfam" id="PF00650">
    <property type="entry name" value="CRAL_TRIO"/>
    <property type="match status" value="1"/>
</dbReference>
<dbReference type="SUPFAM" id="SSF52087">
    <property type="entry name" value="CRAL/TRIO domain"/>
    <property type="match status" value="1"/>
</dbReference>
<dbReference type="Proteomes" id="UP000050795">
    <property type="component" value="Unassembled WGS sequence"/>
</dbReference>
<dbReference type="PROSITE" id="PS50866">
    <property type="entry name" value="GOLD"/>
    <property type="match status" value="1"/>
</dbReference>
<accession>A0AA85K5W4</accession>
<dbReference type="Gene3D" id="3.40.525.10">
    <property type="entry name" value="CRAL-TRIO lipid binding domain"/>
    <property type="match status" value="1"/>
</dbReference>
<dbReference type="PRINTS" id="PR00180">
    <property type="entry name" value="CRETINALDHBP"/>
</dbReference>
<dbReference type="InterPro" id="IPR036865">
    <property type="entry name" value="CRAL-TRIO_dom_sf"/>
</dbReference>
<proteinExistence type="predicted"/>
<organism evidence="3 4">
    <name type="scientific">Trichobilharzia regenti</name>
    <name type="common">Nasal bird schistosome</name>
    <dbReference type="NCBI Taxonomy" id="157069"/>
    <lineage>
        <taxon>Eukaryota</taxon>
        <taxon>Metazoa</taxon>
        <taxon>Spiralia</taxon>
        <taxon>Lophotrochozoa</taxon>
        <taxon>Platyhelminthes</taxon>
        <taxon>Trematoda</taxon>
        <taxon>Digenea</taxon>
        <taxon>Strigeidida</taxon>
        <taxon>Schistosomatoidea</taxon>
        <taxon>Schistosomatidae</taxon>
        <taxon>Trichobilharzia</taxon>
    </lineage>
</organism>
<dbReference type="InterPro" id="IPR036273">
    <property type="entry name" value="CRAL/TRIO_N_dom_sf"/>
</dbReference>
<dbReference type="PANTHER" id="PTHR23324">
    <property type="entry name" value="SEC14 RELATED PROTEIN"/>
    <property type="match status" value="1"/>
</dbReference>
<protein>
    <recommendedName>
        <fullName evidence="5">CRAL-TRIO domain-containing protein</fullName>
    </recommendedName>
</protein>
<dbReference type="Pfam" id="PF03765">
    <property type="entry name" value="CRAL_TRIO_N"/>
    <property type="match status" value="1"/>
</dbReference>
<feature type="domain" description="CRAL-TRIO" evidence="1">
    <location>
        <begin position="82"/>
        <end position="256"/>
    </location>
</feature>
<dbReference type="InterPro" id="IPR009038">
    <property type="entry name" value="GOLD_dom"/>
</dbReference>
<reference evidence="3" key="1">
    <citation type="submission" date="2022-06" db="EMBL/GenBank/DDBJ databases">
        <authorList>
            <person name="Berger JAMES D."/>
            <person name="Berger JAMES D."/>
        </authorList>
    </citation>
    <scope>NUCLEOTIDE SEQUENCE [LARGE SCALE GENOMIC DNA]</scope>
</reference>
<name>A0AA85K5W4_TRIRE</name>
<dbReference type="InterPro" id="IPR036598">
    <property type="entry name" value="GOLD_dom_sf"/>
</dbReference>